<keyword evidence="3" id="KW-1185">Reference proteome</keyword>
<evidence type="ECO:0000313" key="3">
    <source>
        <dbReference type="Proteomes" id="UP001183202"/>
    </source>
</evidence>
<protein>
    <recommendedName>
        <fullName evidence="4">Lipoprotein with Yx(FWY)xxD motif</fullName>
    </recommendedName>
</protein>
<evidence type="ECO:0000313" key="2">
    <source>
        <dbReference type="EMBL" id="MDT0350781.1"/>
    </source>
</evidence>
<dbReference type="EMBL" id="JAVREJ010000009">
    <property type="protein sequence ID" value="MDT0350781.1"/>
    <property type="molecule type" value="Genomic_DNA"/>
</dbReference>
<gene>
    <name evidence="2" type="ORF">RM445_14710</name>
</gene>
<sequence>MTPLRSRLPVFAAVSAALVVGLTACSGGGTDGYGPAPAPADTAAATPQVGTILSANSTAQLGTVVVDGQGFTLYRFDKDSAKPPTSNCADDCAQKWPPVLATPGTPLTVEGVAQEAVGTINRSDGTIQLTLNGWPVYRYSGDPQPGATAGQGVGGGEWAAVTPEGSKAAANS</sequence>
<organism evidence="2 3">
    <name type="scientific">Pseudonocardia charpentierae</name>
    <dbReference type="NCBI Taxonomy" id="3075545"/>
    <lineage>
        <taxon>Bacteria</taxon>
        <taxon>Bacillati</taxon>
        <taxon>Actinomycetota</taxon>
        <taxon>Actinomycetes</taxon>
        <taxon>Pseudonocardiales</taxon>
        <taxon>Pseudonocardiaceae</taxon>
        <taxon>Pseudonocardia</taxon>
    </lineage>
</organism>
<reference evidence="3" key="1">
    <citation type="submission" date="2023-07" db="EMBL/GenBank/DDBJ databases">
        <title>30 novel species of actinomycetes from the DSMZ collection.</title>
        <authorList>
            <person name="Nouioui I."/>
        </authorList>
    </citation>
    <scope>NUCLEOTIDE SEQUENCE [LARGE SCALE GENOMIC DNA]</scope>
    <source>
        <strain evidence="3">DSM 45834</strain>
    </source>
</reference>
<accession>A0ABU2N9Z9</accession>
<comment type="caution">
    <text evidence="2">The sequence shown here is derived from an EMBL/GenBank/DDBJ whole genome shotgun (WGS) entry which is preliminary data.</text>
</comment>
<dbReference type="PANTHER" id="PTHR39335:SF1">
    <property type="entry name" value="BLL4220 PROTEIN"/>
    <property type="match status" value="1"/>
</dbReference>
<dbReference type="Proteomes" id="UP001183202">
    <property type="component" value="Unassembled WGS sequence"/>
</dbReference>
<dbReference type="InterPro" id="IPR005297">
    <property type="entry name" value="Lipoprotein_repeat"/>
</dbReference>
<dbReference type="PROSITE" id="PS51257">
    <property type="entry name" value="PROKAR_LIPOPROTEIN"/>
    <property type="match status" value="1"/>
</dbReference>
<feature type="region of interest" description="Disordered" evidence="1">
    <location>
        <begin position="141"/>
        <end position="172"/>
    </location>
</feature>
<dbReference type="Pfam" id="PF03640">
    <property type="entry name" value="Lipoprotein_15"/>
    <property type="match status" value="2"/>
</dbReference>
<proteinExistence type="predicted"/>
<dbReference type="PANTHER" id="PTHR39335">
    <property type="entry name" value="BLL4220 PROTEIN"/>
    <property type="match status" value="1"/>
</dbReference>
<dbReference type="RefSeq" id="WP_311556808.1">
    <property type="nucleotide sequence ID" value="NZ_JAVREJ010000009.1"/>
</dbReference>
<name>A0ABU2N9Z9_9PSEU</name>
<evidence type="ECO:0008006" key="4">
    <source>
        <dbReference type="Google" id="ProtNLM"/>
    </source>
</evidence>
<evidence type="ECO:0000256" key="1">
    <source>
        <dbReference type="SAM" id="MobiDB-lite"/>
    </source>
</evidence>